<reference evidence="1" key="1">
    <citation type="submission" date="2019-08" db="EMBL/GenBank/DDBJ databases">
        <authorList>
            <person name="Kucharzyk K."/>
            <person name="Murdoch R.W."/>
            <person name="Higgins S."/>
            <person name="Loffler F."/>
        </authorList>
    </citation>
    <scope>NUCLEOTIDE SEQUENCE</scope>
</reference>
<accession>A0A645GM70</accession>
<name>A0A645GM70_9ZZZZ</name>
<proteinExistence type="predicted"/>
<protein>
    <recommendedName>
        <fullName evidence="2">D-cysteine desulfhydrase</fullName>
    </recommendedName>
</protein>
<dbReference type="SUPFAM" id="SSF53686">
    <property type="entry name" value="Tryptophan synthase beta subunit-like PLP-dependent enzymes"/>
    <property type="match status" value="1"/>
</dbReference>
<dbReference type="Gene3D" id="3.40.50.1100">
    <property type="match status" value="1"/>
</dbReference>
<evidence type="ECO:0008006" key="2">
    <source>
        <dbReference type="Google" id="ProtNLM"/>
    </source>
</evidence>
<comment type="caution">
    <text evidence="1">The sequence shown here is derived from an EMBL/GenBank/DDBJ whole genome shotgun (WGS) entry which is preliminary data.</text>
</comment>
<dbReference type="AlphaFoldDB" id="A0A645GM70"/>
<gene>
    <name evidence="1" type="ORF">SDC9_175479</name>
</gene>
<organism evidence="1">
    <name type="scientific">bioreactor metagenome</name>
    <dbReference type="NCBI Taxonomy" id="1076179"/>
    <lineage>
        <taxon>unclassified sequences</taxon>
        <taxon>metagenomes</taxon>
        <taxon>ecological metagenomes</taxon>
    </lineage>
</organism>
<dbReference type="EMBL" id="VSSQ01078163">
    <property type="protein sequence ID" value="MPN28041.1"/>
    <property type="molecule type" value="Genomic_DNA"/>
</dbReference>
<sequence length="72" mass="8058">MAEKEAVILDPCYTGKVFYGFCDMVSKGIIQKDKNAIFVNTGGSPGLWSKEQLDFAQSVLWEGYETKGIYKL</sequence>
<dbReference type="InterPro" id="IPR036052">
    <property type="entry name" value="TrpB-like_PALP_sf"/>
</dbReference>
<evidence type="ECO:0000313" key="1">
    <source>
        <dbReference type="EMBL" id="MPN28041.1"/>
    </source>
</evidence>